<name>A0ABS3KDW3_9PROT</name>
<accession>A0ABS3KDW3</accession>
<proteinExistence type="predicted"/>
<comment type="caution">
    <text evidence="2">The sequence shown here is derived from an EMBL/GenBank/DDBJ whole genome shotgun (WGS) entry which is preliminary data.</text>
</comment>
<sequence>MITEAEVEEAEAALREATLTGDVVSLDGLLSEALIFTDQTGRVIGKSEDMEAHRTGLLRLTRVQVSEQEIRLAGNAAVVTLRAELAGTWDSNAFVGAFRYTRVWRREEAGLRVLAAHCSGAAVA</sequence>
<evidence type="ECO:0000313" key="3">
    <source>
        <dbReference type="Proteomes" id="UP001518990"/>
    </source>
</evidence>
<dbReference type="InterPro" id="IPR032710">
    <property type="entry name" value="NTF2-like_dom_sf"/>
</dbReference>
<organism evidence="2 3">
    <name type="scientific">Roseomonas marmotae</name>
    <dbReference type="NCBI Taxonomy" id="2768161"/>
    <lineage>
        <taxon>Bacteria</taxon>
        <taxon>Pseudomonadati</taxon>
        <taxon>Pseudomonadota</taxon>
        <taxon>Alphaproteobacteria</taxon>
        <taxon>Acetobacterales</taxon>
        <taxon>Roseomonadaceae</taxon>
        <taxon>Roseomonas</taxon>
    </lineage>
</organism>
<keyword evidence="3" id="KW-1185">Reference proteome</keyword>
<evidence type="ECO:0000313" key="2">
    <source>
        <dbReference type="EMBL" id="MBO1075653.1"/>
    </source>
</evidence>
<dbReference type="Proteomes" id="UP001518990">
    <property type="component" value="Unassembled WGS sequence"/>
</dbReference>
<gene>
    <name evidence="2" type="ORF">IAI60_13640</name>
</gene>
<dbReference type="InterPro" id="IPR027843">
    <property type="entry name" value="DUF4440"/>
</dbReference>
<evidence type="ECO:0000259" key="1">
    <source>
        <dbReference type="Pfam" id="PF14534"/>
    </source>
</evidence>
<dbReference type="EMBL" id="JACTNF010000013">
    <property type="protein sequence ID" value="MBO1075653.1"/>
    <property type="molecule type" value="Genomic_DNA"/>
</dbReference>
<reference evidence="2 3" key="1">
    <citation type="submission" date="2020-09" db="EMBL/GenBank/DDBJ databases">
        <title>Roseomonas.</title>
        <authorList>
            <person name="Zhu W."/>
        </authorList>
    </citation>
    <scope>NUCLEOTIDE SEQUENCE [LARGE SCALE GENOMIC DNA]</scope>
    <source>
        <strain evidence="2 3">1311</strain>
    </source>
</reference>
<dbReference type="Gene3D" id="3.10.450.50">
    <property type="match status" value="1"/>
</dbReference>
<dbReference type="Pfam" id="PF14534">
    <property type="entry name" value="DUF4440"/>
    <property type="match status" value="1"/>
</dbReference>
<feature type="domain" description="DUF4440" evidence="1">
    <location>
        <begin position="7"/>
        <end position="110"/>
    </location>
</feature>
<dbReference type="SUPFAM" id="SSF54427">
    <property type="entry name" value="NTF2-like"/>
    <property type="match status" value="1"/>
</dbReference>
<protein>
    <submittedName>
        <fullName evidence="2">Nuclear transport factor 2 family protein</fullName>
    </submittedName>
</protein>